<protein>
    <submittedName>
        <fullName evidence="5">Glucose 1-dehydrogenase</fullName>
        <ecNumber evidence="5">1.1.1.47</ecNumber>
    </submittedName>
</protein>
<dbReference type="InterPro" id="IPR057326">
    <property type="entry name" value="KR_dom"/>
</dbReference>
<dbReference type="PANTHER" id="PTHR24321">
    <property type="entry name" value="DEHYDROGENASES, SHORT CHAIN"/>
    <property type="match status" value="1"/>
</dbReference>
<name>A0A4R5BV39_9PSEU</name>
<dbReference type="PRINTS" id="PR00081">
    <property type="entry name" value="GDHRDH"/>
</dbReference>
<dbReference type="EMBL" id="SMLA01000012">
    <property type="protein sequence ID" value="TDD89423.1"/>
    <property type="molecule type" value="Genomic_DNA"/>
</dbReference>
<proteinExistence type="inferred from homology"/>
<comment type="caution">
    <text evidence="5">The sequence shown here is derived from an EMBL/GenBank/DDBJ whole genome shotgun (WGS) entry which is preliminary data.</text>
</comment>
<keyword evidence="2 5" id="KW-0560">Oxidoreductase</keyword>
<keyword evidence="6" id="KW-1185">Reference proteome</keyword>
<dbReference type="SUPFAM" id="SSF51735">
    <property type="entry name" value="NAD(P)-binding Rossmann-fold domains"/>
    <property type="match status" value="1"/>
</dbReference>
<dbReference type="PRINTS" id="PR00080">
    <property type="entry name" value="SDRFAMILY"/>
</dbReference>
<dbReference type="InterPro" id="IPR002347">
    <property type="entry name" value="SDR_fam"/>
</dbReference>
<dbReference type="PROSITE" id="PS00061">
    <property type="entry name" value="ADH_SHORT"/>
    <property type="match status" value="1"/>
</dbReference>
<dbReference type="Pfam" id="PF13561">
    <property type="entry name" value="adh_short_C2"/>
    <property type="match status" value="1"/>
</dbReference>
<feature type="domain" description="Ketoreductase" evidence="4">
    <location>
        <begin position="11"/>
        <end position="201"/>
    </location>
</feature>
<evidence type="ECO:0000259" key="4">
    <source>
        <dbReference type="SMART" id="SM00822"/>
    </source>
</evidence>
<dbReference type="NCBIfam" id="NF005559">
    <property type="entry name" value="PRK07231.1"/>
    <property type="match status" value="1"/>
</dbReference>
<dbReference type="SMART" id="SM00822">
    <property type="entry name" value="PKS_KR"/>
    <property type="match status" value="1"/>
</dbReference>
<dbReference type="AlphaFoldDB" id="A0A4R5BV39"/>
<evidence type="ECO:0000313" key="5">
    <source>
        <dbReference type="EMBL" id="TDD89423.1"/>
    </source>
</evidence>
<dbReference type="GO" id="GO:0047936">
    <property type="term" value="F:glucose 1-dehydrogenase [NAD(P)+] activity"/>
    <property type="evidence" value="ECO:0007669"/>
    <property type="project" value="UniProtKB-EC"/>
</dbReference>
<evidence type="ECO:0000256" key="3">
    <source>
        <dbReference type="ARBA" id="ARBA00023027"/>
    </source>
</evidence>
<evidence type="ECO:0000256" key="1">
    <source>
        <dbReference type="ARBA" id="ARBA00006484"/>
    </source>
</evidence>
<dbReference type="PANTHER" id="PTHR24321:SF8">
    <property type="entry name" value="ESTRADIOL 17-BETA-DEHYDROGENASE 8-RELATED"/>
    <property type="match status" value="1"/>
</dbReference>
<sequence length="255" mass="26508">MTQGKFDFTGRAVLITGGSTGIGRATALAFGQAGASVAIGSRDEEAGHELAREIEQAGGAAFHLRTDVAKDEEVARLVEKTVSRFGGLDAAFNNAGTLPPTGALADQTDEDWERTIAVDLSGVFYSMRHEIRAMLAGGGGSIINTSSVAGLIADPGMSPYVAAKHGVVGLTKAAALDYATQGIRVNAIAPGLVRTGMIEGWMNDPEMRTTVMGYSPQQRVSEPEEIAGLVLFLASDLSPFINGAVYPIDGGQTAH</sequence>
<dbReference type="Gene3D" id="3.40.50.720">
    <property type="entry name" value="NAD(P)-binding Rossmann-like Domain"/>
    <property type="match status" value="1"/>
</dbReference>
<dbReference type="CDD" id="cd05233">
    <property type="entry name" value="SDR_c"/>
    <property type="match status" value="1"/>
</dbReference>
<evidence type="ECO:0000313" key="6">
    <source>
        <dbReference type="Proteomes" id="UP000294723"/>
    </source>
</evidence>
<dbReference type="FunFam" id="3.40.50.720:FF:000084">
    <property type="entry name" value="Short-chain dehydrogenase reductase"/>
    <property type="match status" value="1"/>
</dbReference>
<dbReference type="EC" id="1.1.1.47" evidence="5"/>
<organism evidence="5 6">
    <name type="scientific">Saccharopolyspora karakumensis</name>
    <dbReference type="NCBI Taxonomy" id="2530386"/>
    <lineage>
        <taxon>Bacteria</taxon>
        <taxon>Bacillati</taxon>
        <taxon>Actinomycetota</taxon>
        <taxon>Actinomycetes</taxon>
        <taxon>Pseudonocardiales</taxon>
        <taxon>Pseudonocardiaceae</taxon>
        <taxon>Saccharopolyspora</taxon>
    </lineage>
</organism>
<gene>
    <name evidence="5" type="ORF">E1202_11270</name>
</gene>
<accession>A0A4R5BV39</accession>
<dbReference type="RefSeq" id="WP_132682758.1">
    <property type="nucleotide sequence ID" value="NZ_SMLA01000012.1"/>
</dbReference>
<comment type="similarity">
    <text evidence="1">Belongs to the short-chain dehydrogenases/reductases (SDR) family.</text>
</comment>
<reference evidence="5 6" key="1">
    <citation type="submission" date="2019-03" db="EMBL/GenBank/DDBJ databases">
        <title>Draft genome sequences of novel Actinobacteria.</title>
        <authorList>
            <person name="Sahin N."/>
            <person name="Ay H."/>
            <person name="Saygin H."/>
        </authorList>
    </citation>
    <scope>NUCLEOTIDE SEQUENCE [LARGE SCALE GENOMIC DNA]</scope>
    <source>
        <strain evidence="5 6">5K548</strain>
    </source>
</reference>
<evidence type="ECO:0000256" key="2">
    <source>
        <dbReference type="ARBA" id="ARBA00023002"/>
    </source>
</evidence>
<dbReference type="InterPro" id="IPR020904">
    <property type="entry name" value="Sc_DH/Rdtase_CS"/>
</dbReference>
<keyword evidence="3" id="KW-0520">NAD</keyword>
<dbReference type="Proteomes" id="UP000294723">
    <property type="component" value="Unassembled WGS sequence"/>
</dbReference>
<dbReference type="InterPro" id="IPR036291">
    <property type="entry name" value="NAD(P)-bd_dom_sf"/>
</dbReference>